<sequence length="90" mass="10373">LIMKPKFHFLVHLPAYIHHFRPVIIFSTEQYKSFNHVFQLTCIHSNWQGPSQDTCWTFVSTFPSKHPTQACLLGIMLDELKNKSADAAGE</sequence>
<evidence type="ECO:0000313" key="1">
    <source>
        <dbReference type="EMBL" id="KIK11209.1"/>
    </source>
</evidence>
<name>A0A0C9YB22_9AGAM</name>
<gene>
    <name evidence="1" type="ORF">PISMIDRAFT_123122</name>
</gene>
<dbReference type="OrthoDB" id="2506088at2759"/>
<reference evidence="2" key="2">
    <citation type="submission" date="2015-01" db="EMBL/GenBank/DDBJ databases">
        <title>Evolutionary Origins and Diversification of the Mycorrhizal Mutualists.</title>
        <authorList>
            <consortium name="DOE Joint Genome Institute"/>
            <consortium name="Mycorrhizal Genomics Consortium"/>
            <person name="Kohler A."/>
            <person name="Kuo A."/>
            <person name="Nagy L.G."/>
            <person name="Floudas D."/>
            <person name="Copeland A."/>
            <person name="Barry K.W."/>
            <person name="Cichocki N."/>
            <person name="Veneault-Fourrey C."/>
            <person name="LaButti K."/>
            <person name="Lindquist E.A."/>
            <person name="Lipzen A."/>
            <person name="Lundell T."/>
            <person name="Morin E."/>
            <person name="Murat C."/>
            <person name="Riley R."/>
            <person name="Ohm R."/>
            <person name="Sun H."/>
            <person name="Tunlid A."/>
            <person name="Henrissat B."/>
            <person name="Grigoriev I.V."/>
            <person name="Hibbett D.S."/>
            <person name="Martin F."/>
        </authorList>
    </citation>
    <scope>NUCLEOTIDE SEQUENCE [LARGE SCALE GENOMIC DNA]</scope>
    <source>
        <strain evidence="2">441</strain>
    </source>
</reference>
<dbReference type="AlphaFoldDB" id="A0A0C9YB22"/>
<dbReference type="HOGENOM" id="CLU_2446735_0_0_1"/>
<accession>A0A0C9YB22</accession>
<reference evidence="1 2" key="1">
    <citation type="submission" date="2014-04" db="EMBL/GenBank/DDBJ databases">
        <authorList>
            <consortium name="DOE Joint Genome Institute"/>
            <person name="Kuo A."/>
            <person name="Kohler A."/>
            <person name="Costa M.D."/>
            <person name="Nagy L.G."/>
            <person name="Floudas D."/>
            <person name="Copeland A."/>
            <person name="Barry K.W."/>
            <person name="Cichocki N."/>
            <person name="Veneault-Fourrey C."/>
            <person name="LaButti K."/>
            <person name="Lindquist E.A."/>
            <person name="Lipzen A."/>
            <person name="Lundell T."/>
            <person name="Morin E."/>
            <person name="Murat C."/>
            <person name="Sun H."/>
            <person name="Tunlid A."/>
            <person name="Henrissat B."/>
            <person name="Grigoriev I.V."/>
            <person name="Hibbett D.S."/>
            <person name="Martin F."/>
            <person name="Nordberg H.P."/>
            <person name="Cantor M.N."/>
            <person name="Hua S.X."/>
        </authorList>
    </citation>
    <scope>NUCLEOTIDE SEQUENCE [LARGE SCALE GENOMIC DNA]</scope>
    <source>
        <strain evidence="1 2">441</strain>
    </source>
</reference>
<dbReference type="EMBL" id="KN834276">
    <property type="protein sequence ID" value="KIK11209.1"/>
    <property type="molecule type" value="Genomic_DNA"/>
</dbReference>
<organism evidence="1 2">
    <name type="scientific">Pisolithus microcarpus 441</name>
    <dbReference type="NCBI Taxonomy" id="765257"/>
    <lineage>
        <taxon>Eukaryota</taxon>
        <taxon>Fungi</taxon>
        <taxon>Dikarya</taxon>
        <taxon>Basidiomycota</taxon>
        <taxon>Agaricomycotina</taxon>
        <taxon>Agaricomycetes</taxon>
        <taxon>Agaricomycetidae</taxon>
        <taxon>Boletales</taxon>
        <taxon>Sclerodermatineae</taxon>
        <taxon>Pisolithaceae</taxon>
        <taxon>Pisolithus</taxon>
    </lineage>
</organism>
<evidence type="ECO:0000313" key="2">
    <source>
        <dbReference type="Proteomes" id="UP000054018"/>
    </source>
</evidence>
<dbReference type="Proteomes" id="UP000054018">
    <property type="component" value="Unassembled WGS sequence"/>
</dbReference>
<proteinExistence type="predicted"/>
<feature type="non-terminal residue" evidence="1">
    <location>
        <position position="1"/>
    </location>
</feature>
<dbReference type="STRING" id="765257.A0A0C9YB22"/>
<protein>
    <submittedName>
        <fullName evidence="1">Uncharacterized protein</fullName>
    </submittedName>
</protein>
<keyword evidence="2" id="KW-1185">Reference proteome</keyword>